<dbReference type="InterPro" id="IPR009100">
    <property type="entry name" value="AcylCoA_DH/oxidase_NM_dom_sf"/>
</dbReference>
<dbReference type="InterPro" id="IPR037069">
    <property type="entry name" value="AcylCoA_DH/ox_N_sf"/>
</dbReference>
<dbReference type="PANTHER" id="PTHR43884:SF12">
    <property type="entry name" value="ISOVALERYL-COA DEHYDROGENASE, MITOCHONDRIAL-RELATED"/>
    <property type="match status" value="1"/>
</dbReference>
<dbReference type="PANTHER" id="PTHR43884">
    <property type="entry name" value="ACYL-COA DEHYDROGENASE"/>
    <property type="match status" value="1"/>
</dbReference>
<proteinExistence type="inferred from homology"/>
<sequence length="390" mass="43117">MNFSFTDEQNLFAESVRNFALRNLKDGALERAHLEEFPREMARMFYEQGLMGITMLEADGGQGGTLMDAVIAIEQIALVCPRSADIIQEGNFGAVRTLAQYATPDQKERFLKPVLEGREIIAVGMTEPDAGSATTDLKTTATPDGEGFRIKGSKVFPNPHADFYLVYVRFGPGVGGIGSVMIRRDAPGFSMGKTSQFMSGAAWAPLFFDNVYVAPEDVLLPAGGFKKQISGFNAERIGNAARSLAYGRYCFNEARRYATERSQFGRALCEFQGLQWKFADMKVAIEAAQLLLYRAASNADDGLPSSDETTMAKLMCNQVGFNAAHEAIQIMGGLGYSREALIEYCFRRSRGWMIAGGSLEMLRNRMAESIFERRFPQRPPRTEPKTEAAQ</sequence>
<keyword evidence="5" id="KW-0560">Oxidoreductase</keyword>
<evidence type="ECO:0000259" key="8">
    <source>
        <dbReference type="Pfam" id="PF02771"/>
    </source>
</evidence>
<evidence type="ECO:0000313" key="9">
    <source>
        <dbReference type="EMBL" id="TCN35416.1"/>
    </source>
</evidence>
<comment type="cofactor">
    <cofactor evidence="1 5">
        <name>FAD</name>
        <dbReference type="ChEBI" id="CHEBI:57692"/>
    </cofactor>
</comment>
<evidence type="ECO:0000256" key="5">
    <source>
        <dbReference type="RuleBase" id="RU362125"/>
    </source>
</evidence>
<dbReference type="SUPFAM" id="SSF47203">
    <property type="entry name" value="Acyl-CoA dehydrogenase C-terminal domain-like"/>
    <property type="match status" value="1"/>
</dbReference>
<accession>A0A4R2C587</accession>
<evidence type="ECO:0000259" key="7">
    <source>
        <dbReference type="Pfam" id="PF02770"/>
    </source>
</evidence>
<gene>
    <name evidence="9" type="ORF">EV665_12826</name>
</gene>
<evidence type="ECO:0000256" key="3">
    <source>
        <dbReference type="ARBA" id="ARBA00022630"/>
    </source>
</evidence>
<dbReference type="InterPro" id="IPR036250">
    <property type="entry name" value="AcylCo_DH-like_C"/>
</dbReference>
<dbReference type="SUPFAM" id="SSF56645">
    <property type="entry name" value="Acyl-CoA dehydrogenase NM domain-like"/>
    <property type="match status" value="1"/>
</dbReference>
<feature type="domain" description="Acyl-CoA oxidase/dehydrogenase middle" evidence="7">
    <location>
        <begin position="122"/>
        <end position="211"/>
    </location>
</feature>
<feature type="domain" description="Acyl-CoA dehydrogenase/oxidase N-terminal" evidence="8">
    <location>
        <begin position="6"/>
        <end position="117"/>
    </location>
</feature>
<dbReference type="Pfam" id="PF02770">
    <property type="entry name" value="Acyl-CoA_dh_M"/>
    <property type="match status" value="1"/>
</dbReference>
<keyword evidence="4 5" id="KW-0274">FAD</keyword>
<keyword evidence="10" id="KW-1185">Reference proteome</keyword>
<dbReference type="GO" id="GO:0003995">
    <property type="term" value="F:acyl-CoA dehydrogenase activity"/>
    <property type="evidence" value="ECO:0007669"/>
    <property type="project" value="TreeGrafter"/>
</dbReference>
<comment type="similarity">
    <text evidence="2 5">Belongs to the acyl-CoA dehydrogenase family.</text>
</comment>
<name>A0A4R2C587_SHIGR</name>
<reference evidence="9 10" key="1">
    <citation type="submission" date="2019-03" db="EMBL/GenBank/DDBJ databases">
        <title>Genomic Encyclopedia of Type Strains, Phase IV (KMG-IV): sequencing the most valuable type-strain genomes for metagenomic binning, comparative biology and taxonomic classification.</title>
        <authorList>
            <person name="Goeker M."/>
        </authorList>
    </citation>
    <scope>NUCLEOTIDE SEQUENCE [LARGE SCALE GENOMIC DNA]</scope>
    <source>
        <strain evidence="9 10">DSM 18401</strain>
    </source>
</reference>
<dbReference type="InterPro" id="IPR006091">
    <property type="entry name" value="Acyl-CoA_Oxase/DH_mid-dom"/>
</dbReference>
<dbReference type="GO" id="GO:0046359">
    <property type="term" value="P:butyrate catabolic process"/>
    <property type="evidence" value="ECO:0007669"/>
    <property type="project" value="TreeGrafter"/>
</dbReference>
<dbReference type="Gene3D" id="1.10.540.10">
    <property type="entry name" value="Acyl-CoA dehydrogenase/oxidase, N-terminal domain"/>
    <property type="match status" value="1"/>
</dbReference>
<dbReference type="InterPro" id="IPR013786">
    <property type="entry name" value="AcylCoA_DH/ox_N"/>
</dbReference>
<dbReference type="GO" id="GO:0033539">
    <property type="term" value="P:fatty acid beta-oxidation using acyl-CoA dehydrogenase"/>
    <property type="evidence" value="ECO:0007669"/>
    <property type="project" value="TreeGrafter"/>
</dbReference>
<dbReference type="AlphaFoldDB" id="A0A4R2C587"/>
<evidence type="ECO:0000256" key="1">
    <source>
        <dbReference type="ARBA" id="ARBA00001974"/>
    </source>
</evidence>
<dbReference type="EMBL" id="SLVX01000028">
    <property type="protein sequence ID" value="TCN35416.1"/>
    <property type="molecule type" value="Genomic_DNA"/>
</dbReference>
<dbReference type="Pfam" id="PF00441">
    <property type="entry name" value="Acyl-CoA_dh_1"/>
    <property type="match status" value="1"/>
</dbReference>
<organism evidence="9 10">
    <name type="scientific">Shinella granuli</name>
    <dbReference type="NCBI Taxonomy" id="323621"/>
    <lineage>
        <taxon>Bacteria</taxon>
        <taxon>Pseudomonadati</taxon>
        <taxon>Pseudomonadota</taxon>
        <taxon>Alphaproteobacteria</taxon>
        <taxon>Hyphomicrobiales</taxon>
        <taxon>Rhizobiaceae</taxon>
        <taxon>Shinella</taxon>
    </lineage>
</organism>
<dbReference type="GO" id="GO:0050660">
    <property type="term" value="F:flavin adenine dinucleotide binding"/>
    <property type="evidence" value="ECO:0007669"/>
    <property type="project" value="InterPro"/>
</dbReference>
<evidence type="ECO:0000313" key="10">
    <source>
        <dbReference type="Proteomes" id="UP000295351"/>
    </source>
</evidence>
<dbReference type="InterPro" id="IPR009075">
    <property type="entry name" value="AcylCo_DH/oxidase_C"/>
</dbReference>
<dbReference type="InterPro" id="IPR046373">
    <property type="entry name" value="Acyl-CoA_Oxase/DH_mid-dom_sf"/>
</dbReference>
<dbReference type="Proteomes" id="UP000295351">
    <property type="component" value="Unassembled WGS sequence"/>
</dbReference>
<evidence type="ECO:0000256" key="4">
    <source>
        <dbReference type="ARBA" id="ARBA00022827"/>
    </source>
</evidence>
<evidence type="ECO:0000256" key="2">
    <source>
        <dbReference type="ARBA" id="ARBA00009347"/>
    </source>
</evidence>
<dbReference type="Pfam" id="PF02771">
    <property type="entry name" value="Acyl-CoA_dh_N"/>
    <property type="match status" value="1"/>
</dbReference>
<protein>
    <submittedName>
        <fullName evidence="9">Alkylation response protein AidB-like acyl-CoA dehydrogenase</fullName>
    </submittedName>
</protein>
<comment type="caution">
    <text evidence="9">The sequence shown here is derived from an EMBL/GenBank/DDBJ whole genome shotgun (WGS) entry which is preliminary data.</text>
</comment>
<dbReference type="RefSeq" id="WP_133036576.1">
    <property type="nucleotide sequence ID" value="NZ_BAABEI010000001.1"/>
</dbReference>
<dbReference type="Gene3D" id="2.40.110.10">
    <property type="entry name" value="Butyryl-CoA Dehydrogenase, subunit A, domain 2"/>
    <property type="match status" value="1"/>
</dbReference>
<keyword evidence="3 5" id="KW-0285">Flavoprotein</keyword>
<dbReference type="Gene3D" id="1.20.140.10">
    <property type="entry name" value="Butyryl-CoA Dehydrogenase, subunit A, domain 3"/>
    <property type="match status" value="1"/>
</dbReference>
<feature type="domain" description="Acyl-CoA dehydrogenase/oxidase C-terminal" evidence="6">
    <location>
        <begin position="223"/>
        <end position="370"/>
    </location>
</feature>
<evidence type="ECO:0000259" key="6">
    <source>
        <dbReference type="Pfam" id="PF00441"/>
    </source>
</evidence>